<evidence type="ECO:0000313" key="1">
    <source>
        <dbReference type="EMBL" id="QNP44014.1"/>
    </source>
</evidence>
<evidence type="ECO:0008006" key="3">
    <source>
        <dbReference type="Google" id="ProtNLM"/>
    </source>
</evidence>
<sequence>MPRFADASSQEAVISRAIRAGACALSAKPSEVFEKQSRNQANWSAPPAGTVVAIYSTDTGALHGLARPQRKRRRSTALRSKDCENLLLAGEHAISIGKPLNRMLTVHFDAAGISDPVKATGQLLKLMGDWLRCYNTAITAVWVREAGGSKGEHVHILLSVPPPIVRSFARMQRGWFKKIGAAWRQGVYKSRPIGGSHTLAFNYSSKSLYQQALTGALHYLLKGADERARSAHCISKRADGGELRGKRCSTTENIGRTARLRADSLK</sequence>
<reference evidence="1 2" key="1">
    <citation type="submission" date="2020-08" db="EMBL/GenBank/DDBJ databases">
        <title>Genome sequence of Sphingomonas daechungensis KACC 18115T.</title>
        <authorList>
            <person name="Hyun D.-W."/>
            <person name="Bae J.-W."/>
        </authorList>
    </citation>
    <scope>NUCLEOTIDE SEQUENCE [LARGE SCALE GENOMIC DNA]</scope>
    <source>
        <strain evidence="1 2">KACC 18115</strain>
    </source>
</reference>
<gene>
    <name evidence="1" type="ORF">H9L15_05360</name>
</gene>
<accession>A0ABX6T2I1</accession>
<keyword evidence="2" id="KW-1185">Reference proteome</keyword>
<evidence type="ECO:0000313" key="2">
    <source>
        <dbReference type="Proteomes" id="UP000516134"/>
    </source>
</evidence>
<dbReference type="Proteomes" id="UP000516134">
    <property type="component" value="Chromosome"/>
</dbReference>
<organism evidence="1 2">
    <name type="scientific">Sphingomonas daechungensis</name>
    <dbReference type="NCBI Taxonomy" id="1176646"/>
    <lineage>
        <taxon>Bacteria</taxon>
        <taxon>Pseudomonadati</taxon>
        <taxon>Pseudomonadota</taxon>
        <taxon>Alphaproteobacteria</taxon>
        <taxon>Sphingomonadales</taxon>
        <taxon>Sphingomonadaceae</taxon>
        <taxon>Sphingomonas</taxon>
    </lineage>
</organism>
<dbReference type="RefSeq" id="WP_187715436.1">
    <property type="nucleotide sequence ID" value="NZ_BAABJC010000001.1"/>
</dbReference>
<name>A0ABX6T2I1_9SPHN</name>
<proteinExistence type="predicted"/>
<dbReference type="EMBL" id="CP060780">
    <property type="protein sequence ID" value="QNP44014.1"/>
    <property type="molecule type" value="Genomic_DNA"/>
</dbReference>
<protein>
    <recommendedName>
        <fullName evidence="3">Inovirus Gp2 family protein</fullName>
    </recommendedName>
</protein>